<evidence type="ECO:0000313" key="2">
    <source>
        <dbReference type="EMBL" id="GLK67159.1"/>
    </source>
</evidence>
<keyword evidence="1" id="KW-0732">Signal</keyword>
<dbReference type="AlphaFoldDB" id="A0A9W6J0G5"/>
<feature type="chain" id="PRO_5040717586" description="Twin-arginine translocation pathway signal" evidence="1">
    <location>
        <begin position="18"/>
        <end position="98"/>
    </location>
</feature>
<comment type="caution">
    <text evidence="2">The sequence shown here is derived from an EMBL/GenBank/DDBJ whole genome shotgun (WGS) entry which is preliminary data.</text>
</comment>
<dbReference type="Proteomes" id="UP001143372">
    <property type="component" value="Unassembled WGS sequence"/>
</dbReference>
<organism evidence="2 3">
    <name type="scientific">Hansschlegelia plantiphila</name>
    <dbReference type="NCBI Taxonomy" id="374655"/>
    <lineage>
        <taxon>Bacteria</taxon>
        <taxon>Pseudomonadati</taxon>
        <taxon>Pseudomonadota</taxon>
        <taxon>Alphaproteobacteria</taxon>
        <taxon>Hyphomicrobiales</taxon>
        <taxon>Methylopilaceae</taxon>
        <taxon>Hansschlegelia</taxon>
    </lineage>
</organism>
<evidence type="ECO:0000313" key="3">
    <source>
        <dbReference type="Proteomes" id="UP001143372"/>
    </source>
</evidence>
<dbReference type="EMBL" id="BSFI01000004">
    <property type="protein sequence ID" value="GLK67159.1"/>
    <property type="molecule type" value="Genomic_DNA"/>
</dbReference>
<reference evidence="2" key="1">
    <citation type="journal article" date="2014" name="Int. J. Syst. Evol. Microbiol.">
        <title>Complete genome sequence of Corynebacterium casei LMG S-19264T (=DSM 44701T), isolated from a smear-ripened cheese.</title>
        <authorList>
            <consortium name="US DOE Joint Genome Institute (JGI-PGF)"/>
            <person name="Walter F."/>
            <person name="Albersmeier A."/>
            <person name="Kalinowski J."/>
            <person name="Ruckert C."/>
        </authorList>
    </citation>
    <scope>NUCLEOTIDE SEQUENCE</scope>
    <source>
        <strain evidence="2">VKM B-2347</strain>
    </source>
</reference>
<accession>A0A9W6J0G5</accession>
<reference evidence="2" key="2">
    <citation type="submission" date="2023-01" db="EMBL/GenBank/DDBJ databases">
        <authorList>
            <person name="Sun Q."/>
            <person name="Evtushenko L."/>
        </authorList>
    </citation>
    <scope>NUCLEOTIDE SEQUENCE</scope>
    <source>
        <strain evidence="2">VKM B-2347</strain>
    </source>
</reference>
<proteinExistence type="predicted"/>
<evidence type="ECO:0000256" key="1">
    <source>
        <dbReference type="SAM" id="SignalP"/>
    </source>
</evidence>
<gene>
    <name evidence="2" type="ORF">GCM10008179_07970</name>
</gene>
<protein>
    <recommendedName>
        <fullName evidence="4">Twin-arginine translocation pathway signal</fullName>
    </recommendedName>
</protein>
<feature type="signal peptide" evidence="1">
    <location>
        <begin position="1"/>
        <end position="17"/>
    </location>
</feature>
<dbReference type="RefSeq" id="WP_271167416.1">
    <property type="nucleotide sequence ID" value="NZ_BSFI01000004.1"/>
</dbReference>
<name>A0A9W6J0G5_9HYPH</name>
<keyword evidence="3" id="KW-1185">Reference proteome</keyword>
<dbReference type="PROSITE" id="PS51257">
    <property type="entry name" value="PROKAR_LIPOPROTEIN"/>
    <property type="match status" value="1"/>
</dbReference>
<sequence length="98" mass="10398">MHRVVIVAAALSLTACARSPDGAAPFSASQSGLEGYSCGRLGEESLRLSAALATIQTQQEKLRLKAEQDAVQRASTIKRCDAPRFQAAAAPIQRHTGY</sequence>
<evidence type="ECO:0008006" key="4">
    <source>
        <dbReference type="Google" id="ProtNLM"/>
    </source>
</evidence>